<dbReference type="OrthoDB" id="361555at2"/>
<dbReference type="RefSeq" id="WP_015706672.1">
    <property type="nucleotide sequence ID" value="NC_015578.1"/>
</dbReference>
<dbReference type="EMBL" id="CP001843">
    <property type="protein sequence ID" value="AEF86123.1"/>
    <property type="molecule type" value="Genomic_DNA"/>
</dbReference>
<dbReference type="KEGG" id="tpi:TREPR_3636"/>
<name>F5YQZ1_TREPZ</name>
<proteinExistence type="predicted"/>
<gene>
    <name evidence="1" type="ordered locus">TREPR_3636</name>
</gene>
<evidence type="ECO:0000313" key="2">
    <source>
        <dbReference type="Proteomes" id="UP000009223"/>
    </source>
</evidence>
<accession>F5YQZ1</accession>
<keyword evidence="2" id="KW-1185">Reference proteome</keyword>
<reference evidence="1 2" key="2">
    <citation type="journal article" date="2011" name="ISME J.">
        <title>RNA-seq reveals cooperative metabolic interactions between two termite-gut spirochete species in co-culture.</title>
        <authorList>
            <person name="Rosenthal A.Z."/>
            <person name="Matson E.G."/>
            <person name="Eldar A."/>
            <person name="Leadbetter J.R."/>
        </authorList>
    </citation>
    <scope>NUCLEOTIDE SEQUENCE [LARGE SCALE GENOMIC DNA]</scope>
    <source>
        <strain evidence="2">ATCC BAA-887 / DSM 12427 / ZAS-2</strain>
    </source>
</reference>
<dbReference type="AlphaFoldDB" id="F5YQZ1"/>
<dbReference type="eggNOG" id="ENOG5031CWZ">
    <property type="taxonomic scope" value="Bacteria"/>
</dbReference>
<reference evidence="2" key="1">
    <citation type="submission" date="2009-12" db="EMBL/GenBank/DDBJ databases">
        <title>Complete sequence of Treponema primitia strain ZAS-2.</title>
        <authorList>
            <person name="Tetu S.G."/>
            <person name="Matson E."/>
            <person name="Ren Q."/>
            <person name="Seshadri R."/>
            <person name="Elbourne L."/>
            <person name="Hassan K.A."/>
            <person name="Durkin A."/>
            <person name="Radune D."/>
            <person name="Mohamoud Y."/>
            <person name="Shay R."/>
            <person name="Jin S."/>
            <person name="Zhang X."/>
            <person name="Lucey K."/>
            <person name="Ballor N.R."/>
            <person name="Ottesen E."/>
            <person name="Rosenthal R."/>
            <person name="Allen A."/>
            <person name="Leadbetter J.R."/>
            <person name="Paulsen I.T."/>
        </authorList>
    </citation>
    <scope>NUCLEOTIDE SEQUENCE [LARGE SCALE GENOMIC DNA]</scope>
    <source>
        <strain evidence="2">ATCC BAA-887 / DSM 12427 / ZAS-2</strain>
    </source>
</reference>
<evidence type="ECO:0000313" key="1">
    <source>
        <dbReference type="EMBL" id="AEF86123.1"/>
    </source>
</evidence>
<dbReference type="STRING" id="545694.TREPR_3636"/>
<sequence>MKIEDLQVTAQLAHLNMGEKELAAAFPAFEQMLGFFAAMEAADKDPAAFIGGGADAAAVPQMTGMTRAVQADHFRLDASPHNPAAKGLNGETKVSEALVSEALVPETLINNAGDRDGRFIVVPNVL</sequence>
<protein>
    <submittedName>
        <fullName evidence="1">Aspartyl/glutamyl-tRNA</fullName>
    </submittedName>
</protein>
<organism evidence="1 2">
    <name type="scientific">Treponema primitia (strain ATCC BAA-887 / DSM 12427 / ZAS-2)</name>
    <dbReference type="NCBI Taxonomy" id="545694"/>
    <lineage>
        <taxon>Bacteria</taxon>
        <taxon>Pseudomonadati</taxon>
        <taxon>Spirochaetota</taxon>
        <taxon>Spirochaetia</taxon>
        <taxon>Spirochaetales</taxon>
        <taxon>Treponemataceae</taxon>
        <taxon>Treponema</taxon>
    </lineage>
</organism>
<dbReference type="HOGENOM" id="CLU_1980630_0_0_12"/>
<dbReference type="Proteomes" id="UP000009223">
    <property type="component" value="Chromosome"/>
</dbReference>